<evidence type="ECO:0000256" key="6">
    <source>
        <dbReference type="ARBA" id="ARBA00022824"/>
    </source>
</evidence>
<dbReference type="InterPro" id="IPR006895">
    <property type="entry name" value="Znf_Sec23_Sec24"/>
</dbReference>
<dbReference type="Gene3D" id="1.20.120.730">
    <property type="entry name" value="Sec23/Sec24 helical domain"/>
    <property type="match status" value="1"/>
</dbReference>
<dbReference type="SUPFAM" id="SSF82754">
    <property type="entry name" value="C-terminal, gelsolin-like domain of Sec23/24"/>
    <property type="match status" value="1"/>
</dbReference>
<evidence type="ECO:0000313" key="19">
    <source>
        <dbReference type="WBParaSite" id="TTAC_0000907101-mRNA-1"/>
    </source>
</evidence>
<dbReference type="InterPro" id="IPR036180">
    <property type="entry name" value="Gelsolin-like_dom_sf"/>
</dbReference>
<dbReference type="WBParaSite" id="TTAC_0000907101-mRNA-1">
    <property type="protein sequence ID" value="TTAC_0000907101-mRNA-1"/>
    <property type="gene ID" value="TTAC_0000907101"/>
</dbReference>
<dbReference type="GO" id="GO:0090110">
    <property type="term" value="P:COPII-coated vesicle cargo loading"/>
    <property type="evidence" value="ECO:0007669"/>
    <property type="project" value="TreeGrafter"/>
</dbReference>
<dbReference type="Pfam" id="PF04811">
    <property type="entry name" value="Sec23_trunk"/>
    <property type="match status" value="1"/>
</dbReference>
<dbReference type="InterPro" id="IPR012990">
    <property type="entry name" value="Beta-sandwich_Sec23_24"/>
</dbReference>
<dbReference type="GO" id="GO:0000149">
    <property type="term" value="F:SNARE binding"/>
    <property type="evidence" value="ECO:0007669"/>
    <property type="project" value="TreeGrafter"/>
</dbReference>
<dbReference type="PANTHER" id="PTHR13803">
    <property type="entry name" value="SEC24-RELATED PROTEIN"/>
    <property type="match status" value="1"/>
</dbReference>
<evidence type="ECO:0000259" key="16">
    <source>
        <dbReference type="Pfam" id="PF08033"/>
    </source>
</evidence>
<evidence type="ECO:0000256" key="9">
    <source>
        <dbReference type="ARBA" id="ARBA00023034"/>
    </source>
</evidence>
<reference evidence="19" key="1">
    <citation type="submission" date="2017-02" db="UniProtKB">
        <authorList>
            <consortium name="WormBaseParasite"/>
        </authorList>
    </citation>
    <scope>IDENTIFICATION</scope>
</reference>
<dbReference type="SUPFAM" id="SSF82919">
    <property type="entry name" value="Zn-finger domain of Sec23/24"/>
    <property type="match status" value="1"/>
</dbReference>
<evidence type="ECO:0000313" key="18">
    <source>
        <dbReference type="Proteomes" id="UP000274429"/>
    </source>
</evidence>
<keyword evidence="8" id="KW-0653">Protein transport</keyword>
<dbReference type="Gene3D" id="2.30.30.380">
    <property type="entry name" value="Zn-finger domain of Sec23/24"/>
    <property type="match status" value="1"/>
</dbReference>
<gene>
    <name evidence="17" type="ORF">TTAC_LOCUS9056</name>
</gene>
<feature type="region of interest" description="Disordered" evidence="12">
    <location>
        <begin position="177"/>
        <end position="197"/>
    </location>
</feature>
<proteinExistence type="inferred from homology"/>
<evidence type="ECO:0000256" key="8">
    <source>
        <dbReference type="ARBA" id="ARBA00022927"/>
    </source>
</evidence>
<evidence type="ECO:0000313" key="17">
    <source>
        <dbReference type="EMBL" id="VDM33767.1"/>
    </source>
</evidence>
<evidence type="ECO:0000259" key="15">
    <source>
        <dbReference type="Pfam" id="PF04815"/>
    </source>
</evidence>
<accession>A0A0R3X6E3</accession>
<feature type="domain" description="Sec23/Sec24 helical" evidence="15">
    <location>
        <begin position="915"/>
        <end position="1018"/>
    </location>
</feature>
<evidence type="ECO:0000256" key="5">
    <source>
        <dbReference type="ARBA" id="ARBA00022448"/>
    </source>
</evidence>
<feature type="region of interest" description="Disordered" evidence="12">
    <location>
        <begin position="267"/>
        <end position="292"/>
    </location>
</feature>
<feature type="domain" description="Sec23/Sec24 trunk" evidence="14">
    <location>
        <begin position="552"/>
        <end position="774"/>
    </location>
</feature>
<dbReference type="Proteomes" id="UP000274429">
    <property type="component" value="Unassembled WGS sequence"/>
</dbReference>
<evidence type="ECO:0000256" key="11">
    <source>
        <dbReference type="ARBA" id="ARBA00023329"/>
    </source>
</evidence>
<evidence type="ECO:0000259" key="14">
    <source>
        <dbReference type="Pfam" id="PF04811"/>
    </source>
</evidence>
<reference evidence="17 18" key="2">
    <citation type="submission" date="2018-11" db="EMBL/GenBank/DDBJ databases">
        <authorList>
            <consortium name="Pathogen Informatics"/>
        </authorList>
    </citation>
    <scope>NUCLEOTIDE SEQUENCE [LARGE SCALE GENOMIC DNA]</scope>
</reference>
<dbReference type="Pfam" id="PF04810">
    <property type="entry name" value="zf-Sec23_Sec24"/>
    <property type="match status" value="1"/>
</dbReference>
<feature type="domain" description="Sec23/Sec24 beta-sandwich" evidence="16">
    <location>
        <begin position="820"/>
        <end position="904"/>
    </location>
</feature>
<name>A0A0R3X6E3_HYDTA</name>
<dbReference type="InterPro" id="IPR036465">
    <property type="entry name" value="vWFA_dom_sf"/>
</dbReference>
<evidence type="ECO:0000256" key="1">
    <source>
        <dbReference type="ARBA" id="ARBA00004299"/>
    </source>
</evidence>
<keyword evidence="18" id="KW-1185">Reference proteome</keyword>
<dbReference type="InterPro" id="IPR036174">
    <property type="entry name" value="Znf_Sec23_Sec24_sf"/>
</dbReference>
<feature type="compositionally biased region" description="Low complexity" evidence="12">
    <location>
        <begin position="184"/>
        <end position="196"/>
    </location>
</feature>
<feature type="region of interest" description="Disordered" evidence="12">
    <location>
        <begin position="308"/>
        <end position="356"/>
    </location>
</feature>
<evidence type="ECO:0000256" key="7">
    <source>
        <dbReference type="ARBA" id="ARBA00022892"/>
    </source>
</evidence>
<dbReference type="GO" id="GO:0030127">
    <property type="term" value="C:COPII vesicle coat"/>
    <property type="evidence" value="ECO:0007669"/>
    <property type="project" value="InterPro"/>
</dbReference>
<keyword evidence="10" id="KW-0472">Membrane</keyword>
<dbReference type="SUPFAM" id="SSF81995">
    <property type="entry name" value="beta-sandwich domain of Sec23/24"/>
    <property type="match status" value="1"/>
</dbReference>
<dbReference type="PANTHER" id="PTHR13803:SF39">
    <property type="entry name" value="SECRETORY 24AB, ISOFORM A"/>
    <property type="match status" value="1"/>
</dbReference>
<dbReference type="OrthoDB" id="49016at2759"/>
<keyword evidence="11" id="KW-0968">Cytoplasmic vesicle</keyword>
<dbReference type="InterPro" id="IPR029006">
    <property type="entry name" value="ADF-H/Gelsolin-like_dom_sf"/>
</dbReference>
<dbReference type="SUPFAM" id="SSF81811">
    <property type="entry name" value="Helical domain of Sec23/24"/>
    <property type="match status" value="1"/>
</dbReference>
<dbReference type="GO" id="GO:0006886">
    <property type="term" value="P:intracellular protein transport"/>
    <property type="evidence" value="ECO:0007669"/>
    <property type="project" value="InterPro"/>
</dbReference>
<evidence type="ECO:0000259" key="13">
    <source>
        <dbReference type="Pfam" id="PF04810"/>
    </source>
</evidence>
<keyword evidence="6" id="KW-0256">Endoplasmic reticulum</keyword>
<keyword evidence="5" id="KW-0813">Transport</keyword>
<dbReference type="Gene3D" id="3.40.20.10">
    <property type="entry name" value="Severin"/>
    <property type="match status" value="1"/>
</dbReference>
<dbReference type="GO" id="GO:0008270">
    <property type="term" value="F:zinc ion binding"/>
    <property type="evidence" value="ECO:0007669"/>
    <property type="project" value="InterPro"/>
</dbReference>
<dbReference type="InterPro" id="IPR050550">
    <property type="entry name" value="SEC23_SEC24_subfamily"/>
</dbReference>
<evidence type="ECO:0000256" key="2">
    <source>
        <dbReference type="ARBA" id="ARBA00004394"/>
    </source>
</evidence>
<dbReference type="SUPFAM" id="SSF53300">
    <property type="entry name" value="vWA-like"/>
    <property type="match status" value="1"/>
</dbReference>
<keyword evidence="7" id="KW-0931">ER-Golgi transport</keyword>
<evidence type="ECO:0000256" key="12">
    <source>
        <dbReference type="SAM" id="MobiDB-lite"/>
    </source>
</evidence>
<keyword evidence="9" id="KW-0333">Golgi apparatus</keyword>
<dbReference type="InterPro" id="IPR006900">
    <property type="entry name" value="Sec23/24_helical_dom"/>
</dbReference>
<dbReference type="GO" id="GO:0070971">
    <property type="term" value="C:endoplasmic reticulum exit site"/>
    <property type="evidence" value="ECO:0007669"/>
    <property type="project" value="TreeGrafter"/>
</dbReference>
<evidence type="ECO:0000256" key="4">
    <source>
        <dbReference type="ARBA" id="ARBA00008334"/>
    </source>
</evidence>
<dbReference type="EMBL" id="UYWX01020668">
    <property type="protein sequence ID" value="VDM33767.1"/>
    <property type="molecule type" value="Genomic_DNA"/>
</dbReference>
<comment type="subcellular location">
    <subcellularLocation>
        <location evidence="1">Cytoplasmic vesicle</location>
        <location evidence="1">COPII-coated vesicle membrane</location>
        <topology evidence="1">Peripheral membrane protein</topology>
        <orientation evidence="1">Cytoplasmic side</orientation>
    </subcellularLocation>
    <subcellularLocation>
        <location evidence="3">Endoplasmic reticulum membrane</location>
        <topology evidence="3">Peripheral membrane protein</topology>
        <orientation evidence="3">Cytoplasmic side</orientation>
    </subcellularLocation>
    <subcellularLocation>
        <location evidence="2">Golgi apparatus membrane</location>
    </subcellularLocation>
</comment>
<feature type="domain" description="Zinc finger Sec23/Sec24-type" evidence="13">
    <location>
        <begin position="478"/>
        <end position="515"/>
    </location>
</feature>
<dbReference type="AlphaFoldDB" id="A0A0R3X6E3"/>
<dbReference type="STRING" id="6205.A0A0R3X6E3"/>
<dbReference type="InterPro" id="IPR006896">
    <property type="entry name" value="Sec23/24_trunk_dom"/>
</dbReference>
<comment type="similarity">
    <text evidence="4">Belongs to the SEC23/SEC24 family. SEC24 subfamily.</text>
</comment>
<dbReference type="Pfam" id="PF04815">
    <property type="entry name" value="Sec23_helical"/>
    <property type="match status" value="1"/>
</dbReference>
<dbReference type="Gene3D" id="2.60.40.1670">
    <property type="entry name" value="beta-sandwich domain of Sec23/24"/>
    <property type="match status" value="1"/>
</dbReference>
<protein>
    <submittedName>
        <fullName evidence="19">Protein transport protein Sec24A</fullName>
    </submittedName>
</protein>
<dbReference type="Pfam" id="PF08033">
    <property type="entry name" value="Sec23_BS"/>
    <property type="match status" value="1"/>
</dbReference>
<dbReference type="Gene3D" id="3.40.50.410">
    <property type="entry name" value="von Willebrand factor, type A domain"/>
    <property type="match status" value="1"/>
</dbReference>
<evidence type="ECO:0000256" key="3">
    <source>
        <dbReference type="ARBA" id="ARBA00004397"/>
    </source>
</evidence>
<evidence type="ECO:0000256" key="10">
    <source>
        <dbReference type="ARBA" id="ARBA00023136"/>
    </source>
</evidence>
<dbReference type="InterPro" id="IPR036175">
    <property type="entry name" value="Sec23/24_helical_dom_sf"/>
</dbReference>
<sequence>MMSDGFPNPVECFRTPFQTQLINVEPSPLSAPDETLISANKQAYVNNNGFSTNSAAQEVVSSQKALLENQFSRFKLQDLYVFSFIAVQSVVRAPPPSDAFPLNLSTSFTIKTPYLNQAQEQDQQQQQQQQPKCCAFQTAENSFAVEVSTSNSSQAEHTFGPGALSLSSWAHFNPEFQQYHPSMPNQQQNSPLPQNQKVAPGIHPLNSYVSPHELPTSALHCSIAPHTNVQHGDFQNFSTSSATELLSSFPSLRASPSEAVAGSLQSHWSSQPCSSSTASQSRQQYFSSSQESSANQSLSLSLQASRLENMSPTHSCPSSRSQNQALALSGHSAYSQSTNSDHLQLSSQPRHLKTMQRSRAITAQLVKGNDRFGYLSQQHSTDRMPGAVLSAEEWNALNGAVSLLHDSNFLPSDGPEKPRCPNLSTQASVNCHPDYMRCTLTTVPVTSKLQSRCRLPLGLLVHPFRDVSDLPVIQPSVIVRCRSCRTYINPFVKFIDNGRRWRCPVCLLSNIVPDDFFFDPATQTYGDPSRRPEIRSATVEFIAPSEYMLRPPQAATYVFCLEVSRAAVTTGYLDLVCDLIADQLIKMPGGSRRQVAILTFDSGVQFYVLSGKKMRMVICQDLSEVFLPDLNGMVNRINDCAEPIIDLLRQLPSEFANTQETSNCLGFVLQIALKLIGGSGGRVTVFNVSIPSVGPGALECRETLEDLTKPEAEHLRPASDFYRTIALDFVAAQISVDLFMLNSNYCDIATISGVARFSGGGVYHYPNFHYDSDETRQPIGKGNTDAWQKQRKVASHESCDYVEVESLHRDLLRYLTRKIGFEAVLRLRCTRGLAVQNFYGNFFMRSVDLLTLPIVNPDAGYAMQLEINERLDSFSTVIFQAALLYTSAFGDRRIRVHTLCLPVTDSPEAIFNHADEGAVACLVAKMAAARTISSGLSNAREALTTVMGDILSAYQNERTPGMSGSSPSDICPISLRLLPSYLCGALRFAAFRNHISTSLDVRSGALELLIGASTHRMLPLIYPRLYAVNSFITESACGKSTLAQKVASLSLKDEPCVPLPCLPLTGKSITRDGIFLLDTGSLILLLVGYGIPAADLQSLIGYSTIDELTVEKSLTKLADLPDGEKPPPPRRRLQALIKFIQRDRSLGTALILIRHDVPEPLKSRFINALVEDRTTTAPSYSEYVQMILSGRS</sequence>
<dbReference type="GO" id="GO:0005789">
    <property type="term" value="C:endoplasmic reticulum membrane"/>
    <property type="evidence" value="ECO:0007669"/>
    <property type="project" value="UniProtKB-SubCell"/>
</dbReference>
<feature type="compositionally biased region" description="Polar residues" evidence="12">
    <location>
        <begin position="308"/>
        <end position="349"/>
    </location>
</feature>
<organism evidence="19">
    <name type="scientific">Hydatigena taeniaeformis</name>
    <name type="common">Feline tapeworm</name>
    <name type="synonym">Taenia taeniaeformis</name>
    <dbReference type="NCBI Taxonomy" id="6205"/>
    <lineage>
        <taxon>Eukaryota</taxon>
        <taxon>Metazoa</taxon>
        <taxon>Spiralia</taxon>
        <taxon>Lophotrochozoa</taxon>
        <taxon>Platyhelminthes</taxon>
        <taxon>Cestoda</taxon>
        <taxon>Eucestoda</taxon>
        <taxon>Cyclophyllidea</taxon>
        <taxon>Taeniidae</taxon>
        <taxon>Hydatigera</taxon>
    </lineage>
</organism>
<dbReference type="GO" id="GO:0000139">
    <property type="term" value="C:Golgi membrane"/>
    <property type="evidence" value="ECO:0007669"/>
    <property type="project" value="UniProtKB-SubCell"/>
</dbReference>